<dbReference type="PANTHER" id="PTHR33747">
    <property type="entry name" value="UPF0225 PROTEIN SCO1677"/>
    <property type="match status" value="1"/>
</dbReference>
<dbReference type="SUPFAM" id="SSF103642">
    <property type="entry name" value="Sec-C motif"/>
    <property type="match status" value="1"/>
</dbReference>
<dbReference type="EMBL" id="JAGINP010000033">
    <property type="protein sequence ID" value="MBP2296590.1"/>
    <property type="molecule type" value="Genomic_DNA"/>
</dbReference>
<evidence type="ECO:0008006" key="4">
    <source>
        <dbReference type="Google" id="ProtNLM"/>
    </source>
</evidence>
<name>A0ABS4SYW8_9PROT</name>
<keyword evidence="3" id="KW-1185">Reference proteome</keyword>
<feature type="compositionally biased region" description="Basic residues" evidence="1">
    <location>
        <begin position="208"/>
        <end position="217"/>
    </location>
</feature>
<dbReference type="Proteomes" id="UP000781958">
    <property type="component" value="Unassembled WGS sequence"/>
</dbReference>
<protein>
    <recommendedName>
        <fullName evidence="4">SEC-C motif-containing protein</fullName>
    </recommendedName>
</protein>
<dbReference type="PANTHER" id="PTHR33747:SF1">
    <property type="entry name" value="ADENYLATE CYCLASE-ASSOCIATED CAP C-TERMINAL DOMAIN-CONTAINING PROTEIN"/>
    <property type="match status" value="1"/>
</dbReference>
<dbReference type="InterPro" id="IPR004027">
    <property type="entry name" value="SEC_C_motif"/>
</dbReference>
<comment type="caution">
    <text evidence="2">The sequence shown here is derived from an EMBL/GenBank/DDBJ whole genome shotgun (WGS) entry which is preliminary data.</text>
</comment>
<accession>A0ABS4SYW8</accession>
<gene>
    <name evidence="2" type="ORF">J2851_006408</name>
</gene>
<sequence length="217" mass="24427">MDFPPLALNSSTPKAVTNIIEEFCRSIAPAPPVFVPVVPEPTAVVSECFPNVAAKVERDGGEIAYGWSIWEWPGVFIEAEHHAVWRSPTGDLIDVTPRPEREKKVLFVPDPETVYDWESNRRIDNRRLAIADDPYLREFLENAAEMAAFMERKSVGLTVSFNPAELFPLASRQQVLLNYLAERYGKKGRGQNQRRVGRNDPCPCGSGKKFKKCHGND</sequence>
<reference evidence="2 3" key="1">
    <citation type="submission" date="2021-03" db="EMBL/GenBank/DDBJ databases">
        <title>Genomic Encyclopedia of Type Strains, Phase III (KMG-III): the genomes of soil and plant-associated and newly described type strains.</title>
        <authorList>
            <person name="Whitman W."/>
        </authorList>
    </citation>
    <scope>NUCLEOTIDE SEQUENCE [LARGE SCALE GENOMIC DNA]</scope>
    <source>
        <strain evidence="2 3">IMMIB AFH-6</strain>
    </source>
</reference>
<dbReference type="Pfam" id="PF02810">
    <property type="entry name" value="SEC-C"/>
    <property type="match status" value="1"/>
</dbReference>
<evidence type="ECO:0000313" key="3">
    <source>
        <dbReference type="Proteomes" id="UP000781958"/>
    </source>
</evidence>
<proteinExistence type="predicted"/>
<organism evidence="2 3">
    <name type="scientific">Azospirillum rugosum</name>
    <dbReference type="NCBI Taxonomy" id="416170"/>
    <lineage>
        <taxon>Bacteria</taxon>
        <taxon>Pseudomonadati</taxon>
        <taxon>Pseudomonadota</taxon>
        <taxon>Alphaproteobacteria</taxon>
        <taxon>Rhodospirillales</taxon>
        <taxon>Azospirillaceae</taxon>
        <taxon>Azospirillum</taxon>
    </lineage>
</organism>
<evidence type="ECO:0000256" key="1">
    <source>
        <dbReference type="SAM" id="MobiDB-lite"/>
    </source>
</evidence>
<dbReference type="Gene3D" id="3.10.450.50">
    <property type="match status" value="1"/>
</dbReference>
<feature type="region of interest" description="Disordered" evidence="1">
    <location>
        <begin position="188"/>
        <end position="217"/>
    </location>
</feature>
<dbReference type="RefSeq" id="WP_246501079.1">
    <property type="nucleotide sequence ID" value="NZ_JAGINP010000033.1"/>
</dbReference>
<evidence type="ECO:0000313" key="2">
    <source>
        <dbReference type="EMBL" id="MBP2296590.1"/>
    </source>
</evidence>